<comment type="similarity">
    <text evidence="1">Belongs to the outer membrane factor (OMF) (TC 1.B.17) family.</text>
</comment>
<dbReference type="PANTHER" id="PTHR30203:SF24">
    <property type="entry name" value="BLR4935 PROTEIN"/>
    <property type="match status" value="1"/>
</dbReference>
<evidence type="ECO:0000256" key="3">
    <source>
        <dbReference type="SAM" id="MobiDB-lite"/>
    </source>
</evidence>
<sequence length="624" mass="67744">MSRSFVRPCRHRAVPRACRRHRQATAARPCGLDYTAPRAAPSTAGLAPPLHPIPAGPTERDRTNAGNPSIRRPDHGLAGPRARSARCTDGTEDPAPAPRKEPRIMPRPVVLCFLASTIVAGISVPWAQAQVPDPSGPGSGESTLGASPGSDGSTPGQGPGGEGVIGTGPGPGFPRVPQGITRPGQPFGAPAELGIGPVPSLPEAELPLYGRLEVPTGPEGAGPPGGLTLDQAIARLLHANTDLRAKAMEIPKAQADIITAELWANPLLFFDSQLIPYGGPFAEEAGPTQYDINITHPIDLNGKWKRRREVAVLAKNVIEAQYQDAVRLQVDNLYTAWVDVLAARETLRYLRFSAQALEDLVEATRALLEQGAATPADVNRVEILLDSTNVALVETEETLLDAKRTLATVLYLPPDAAMTLEVSGVLRAPDPPVPPVEELIPMALAVRPDLAAYRIGIRRADANVRLQRANRFEDVFLFYQPYTHQAGRADSGTNTSWAIGATIPLPIYNRNQGNIERARHTAVQTKIQLADLERRVITEVQRAERAYAVSLASVRRLEEDILPKARENLETGLELYKAGEESQITYLEAQRNFNEVSRQYRDTLVRHRRVMLQLNTAVGRRLLP</sequence>
<evidence type="ECO:0000313" key="4">
    <source>
        <dbReference type="EMBL" id="RUL87014.1"/>
    </source>
</evidence>
<dbReference type="Pfam" id="PF02321">
    <property type="entry name" value="OEP"/>
    <property type="match status" value="2"/>
</dbReference>
<keyword evidence="2" id="KW-0175">Coiled coil</keyword>
<feature type="region of interest" description="Disordered" evidence="3">
    <location>
        <begin position="130"/>
        <end position="196"/>
    </location>
</feature>
<keyword evidence="5" id="KW-1185">Reference proteome</keyword>
<accession>A0A432MI17</accession>
<proteinExistence type="inferred from homology"/>
<dbReference type="GO" id="GO:0015562">
    <property type="term" value="F:efflux transmembrane transporter activity"/>
    <property type="evidence" value="ECO:0007669"/>
    <property type="project" value="InterPro"/>
</dbReference>
<dbReference type="EMBL" id="RYZH01000027">
    <property type="protein sequence ID" value="RUL87014.1"/>
    <property type="molecule type" value="Genomic_DNA"/>
</dbReference>
<dbReference type="PANTHER" id="PTHR30203">
    <property type="entry name" value="OUTER MEMBRANE CATION EFFLUX PROTEIN"/>
    <property type="match status" value="1"/>
</dbReference>
<dbReference type="InterPro" id="IPR010131">
    <property type="entry name" value="MdtP/NodT-like"/>
</dbReference>
<evidence type="ECO:0000313" key="5">
    <source>
        <dbReference type="Proteomes" id="UP000280296"/>
    </source>
</evidence>
<dbReference type="Gene3D" id="1.20.1600.10">
    <property type="entry name" value="Outer membrane efflux proteins (OEP)"/>
    <property type="match status" value="1"/>
</dbReference>
<comment type="caution">
    <text evidence="4">The sequence shown here is derived from an EMBL/GenBank/DDBJ whole genome shotgun (WGS) entry which is preliminary data.</text>
</comment>
<dbReference type="Proteomes" id="UP000280296">
    <property type="component" value="Unassembled WGS sequence"/>
</dbReference>
<protein>
    <submittedName>
        <fullName evidence="4">TolC family protein</fullName>
    </submittedName>
</protein>
<feature type="region of interest" description="Disordered" evidence="3">
    <location>
        <begin position="39"/>
        <end position="102"/>
    </location>
</feature>
<feature type="coiled-coil region" evidence="2">
    <location>
        <begin position="515"/>
        <end position="560"/>
    </location>
</feature>
<dbReference type="SUPFAM" id="SSF56954">
    <property type="entry name" value="Outer membrane efflux proteins (OEP)"/>
    <property type="match status" value="1"/>
</dbReference>
<evidence type="ECO:0000256" key="1">
    <source>
        <dbReference type="ARBA" id="ARBA00007613"/>
    </source>
</evidence>
<dbReference type="AlphaFoldDB" id="A0A432MI17"/>
<reference evidence="4 5" key="2">
    <citation type="submission" date="2019-01" db="EMBL/GenBank/DDBJ databases">
        <title>Tautonia sociabilis, a novel thermotolerant planctomycete of Isosphaeraceae family, isolated from a 4000 m deep subterranean habitat.</title>
        <authorList>
            <person name="Kovaleva O.L."/>
            <person name="Elcheninov A.G."/>
            <person name="Van Heerden E."/>
            <person name="Toshchakov S.V."/>
            <person name="Novikov A."/>
            <person name="Bonch-Osmolovskaya E.A."/>
            <person name="Kublanov I.V."/>
        </authorList>
    </citation>
    <scope>NUCLEOTIDE SEQUENCE [LARGE SCALE GENOMIC DNA]</scope>
    <source>
        <strain evidence="4 5">GM2012</strain>
    </source>
</reference>
<feature type="compositionally biased region" description="Gly residues" evidence="3">
    <location>
        <begin position="155"/>
        <end position="170"/>
    </location>
</feature>
<reference evidence="4 5" key="1">
    <citation type="submission" date="2018-12" db="EMBL/GenBank/DDBJ databases">
        <authorList>
            <person name="Toschakov S.V."/>
        </authorList>
    </citation>
    <scope>NUCLEOTIDE SEQUENCE [LARGE SCALE GENOMIC DNA]</scope>
    <source>
        <strain evidence="4 5">GM2012</strain>
    </source>
</reference>
<organism evidence="4 5">
    <name type="scientific">Tautonia sociabilis</name>
    <dbReference type="NCBI Taxonomy" id="2080755"/>
    <lineage>
        <taxon>Bacteria</taxon>
        <taxon>Pseudomonadati</taxon>
        <taxon>Planctomycetota</taxon>
        <taxon>Planctomycetia</taxon>
        <taxon>Isosphaerales</taxon>
        <taxon>Isosphaeraceae</taxon>
        <taxon>Tautonia</taxon>
    </lineage>
</organism>
<gene>
    <name evidence="4" type="ORF">TsocGM_14555</name>
</gene>
<name>A0A432MI17_9BACT</name>
<dbReference type="InterPro" id="IPR003423">
    <property type="entry name" value="OMP_efflux"/>
</dbReference>
<evidence type="ECO:0000256" key="2">
    <source>
        <dbReference type="SAM" id="Coils"/>
    </source>
</evidence>